<accession>A0A6S6U1I8</accession>
<evidence type="ECO:0000313" key="2">
    <source>
        <dbReference type="EMBL" id="CAA6825555.1"/>
    </source>
</evidence>
<feature type="chain" id="PRO_5027799127" evidence="1">
    <location>
        <begin position="20"/>
        <end position="65"/>
    </location>
</feature>
<protein>
    <submittedName>
        <fullName evidence="2">Uncharacterized protein</fullName>
    </submittedName>
</protein>
<organism evidence="2">
    <name type="scientific">uncultured Thiotrichaceae bacterium</name>
    <dbReference type="NCBI Taxonomy" id="298394"/>
    <lineage>
        <taxon>Bacteria</taxon>
        <taxon>Pseudomonadati</taxon>
        <taxon>Pseudomonadota</taxon>
        <taxon>Gammaproteobacteria</taxon>
        <taxon>Thiotrichales</taxon>
        <taxon>Thiotrichaceae</taxon>
        <taxon>environmental samples</taxon>
    </lineage>
</organism>
<proteinExistence type="predicted"/>
<gene>
    <name evidence="2" type="ORF">HELGO_WM61764</name>
</gene>
<sequence>MKQLIINTMIFLMLASAVAGIKAESVTSQTPQNETSTFTFSTLKAAFQFGWRTGWAKNGYVYGSD</sequence>
<keyword evidence="1" id="KW-0732">Signal</keyword>
<dbReference type="AlphaFoldDB" id="A0A6S6U1I8"/>
<evidence type="ECO:0000256" key="1">
    <source>
        <dbReference type="SAM" id="SignalP"/>
    </source>
</evidence>
<name>A0A6S6U1I8_9GAMM</name>
<reference evidence="2" key="1">
    <citation type="submission" date="2020-01" db="EMBL/GenBank/DDBJ databases">
        <authorList>
            <person name="Meier V. D."/>
            <person name="Meier V D."/>
        </authorList>
    </citation>
    <scope>NUCLEOTIDE SEQUENCE</scope>
    <source>
        <strain evidence="2">HLG_WM_MAG_08</strain>
    </source>
</reference>
<feature type="signal peptide" evidence="1">
    <location>
        <begin position="1"/>
        <end position="19"/>
    </location>
</feature>
<dbReference type="EMBL" id="CACVAV010000402">
    <property type="protein sequence ID" value="CAA6825555.1"/>
    <property type="molecule type" value="Genomic_DNA"/>
</dbReference>